<dbReference type="Pfam" id="PF09439">
    <property type="entry name" value="SRPRB"/>
    <property type="match status" value="1"/>
</dbReference>
<comment type="subcellular location">
    <subcellularLocation>
        <location evidence="1">Endoplasmic reticulum membrane</location>
        <topology evidence="1">Single-pass membrane protein</topology>
    </subcellularLocation>
</comment>
<dbReference type="EMBL" id="JBGBPQ010000007">
    <property type="protein sequence ID" value="KAL1521371.1"/>
    <property type="molecule type" value="Genomic_DNA"/>
</dbReference>
<keyword evidence="13" id="KW-1185">Reference proteome</keyword>
<evidence type="ECO:0000256" key="2">
    <source>
        <dbReference type="ARBA" id="ARBA00005619"/>
    </source>
</evidence>
<evidence type="ECO:0000256" key="3">
    <source>
        <dbReference type="ARBA" id="ARBA00020256"/>
    </source>
</evidence>
<evidence type="ECO:0000256" key="7">
    <source>
        <dbReference type="ARBA" id="ARBA00022989"/>
    </source>
</evidence>
<dbReference type="InterPro" id="IPR027417">
    <property type="entry name" value="P-loop_NTPase"/>
</dbReference>
<dbReference type="GO" id="GO:0006886">
    <property type="term" value="P:intracellular protein transport"/>
    <property type="evidence" value="ECO:0007669"/>
    <property type="project" value="TreeGrafter"/>
</dbReference>
<keyword evidence="5" id="KW-0547">Nucleotide-binding</keyword>
<evidence type="ECO:0000256" key="9">
    <source>
        <dbReference type="ARBA" id="ARBA00023136"/>
    </source>
</evidence>
<accession>A0AB34JKW9</accession>
<dbReference type="GO" id="GO:0005525">
    <property type="term" value="F:GTP binding"/>
    <property type="evidence" value="ECO:0007669"/>
    <property type="project" value="UniProtKB-KW"/>
</dbReference>
<evidence type="ECO:0000256" key="10">
    <source>
        <dbReference type="ARBA" id="ARBA00023170"/>
    </source>
</evidence>
<dbReference type="GO" id="GO:0034067">
    <property type="term" value="P:protein localization to Golgi apparatus"/>
    <property type="evidence" value="ECO:0007669"/>
    <property type="project" value="TreeGrafter"/>
</dbReference>
<dbReference type="GO" id="GO:0005794">
    <property type="term" value="C:Golgi apparatus"/>
    <property type="evidence" value="ECO:0007669"/>
    <property type="project" value="TreeGrafter"/>
</dbReference>
<keyword evidence="8" id="KW-0342">GTP-binding</keyword>
<evidence type="ECO:0000256" key="6">
    <source>
        <dbReference type="ARBA" id="ARBA00022824"/>
    </source>
</evidence>
<reference evidence="12 13" key="1">
    <citation type="journal article" date="2024" name="Science">
        <title>Giant polyketide synthase enzymes in the biosynthesis of giant marine polyether toxins.</title>
        <authorList>
            <person name="Fallon T.R."/>
            <person name="Shende V.V."/>
            <person name="Wierzbicki I.H."/>
            <person name="Pendleton A.L."/>
            <person name="Watervoot N.F."/>
            <person name="Auber R.P."/>
            <person name="Gonzalez D.J."/>
            <person name="Wisecaver J.H."/>
            <person name="Moore B.S."/>
        </authorList>
    </citation>
    <scope>NUCLEOTIDE SEQUENCE [LARGE SCALE GENOMIC DNA]</scope>
    <source>
        <strain evidence="12 13">12B1</strain>
    </source>
</reference>
<keyword evidence="6" id="KW-0256">Endoplasmic reticulum</keyword>
<dbReference type="GO" id="GO:0003924">
    <property type="term" value="F:GTPase activity"/>
    <property type="evidence" value="ECO:0007669"/>
    <property type="project" value="TreeGrafter"/>
</dbReference>
<dbReference type="SUPFAM" id="SSF52540">
    <property type="entry name" value="P-loop containing nucleoside triphosphate hydrolases"/>
    <property type="match status" value="1"/>
</dbReference>
<keyword evidence="7 11" id="KW-1133">Transmembrane helix</keyword>
<name>A0AB34JKW9_PRYPA</name>
<keyword evidence="9 11" id="KW-0472">Membrane</keyword>
<dbReference type="Gene3D" id="3.40.50.300">
    <property type="entry name" value="P-loop containing nucleotide triphosphate hydrolases"/>
    <property type="match status" value="1"/>
</dbReference>
<evidence type="ECO:0000256" key="4">
    <source>
        <dbReference type="ARBA" id="ARBA00022692"/>
    </source>
</evidence>
<dbReference type="PANTHER" id="PTHR45909">
    <property type="entry name" value="ADP-RIBOSYLATION FACTOR-RELATED PROTEIN 1"/>
    <property type="match status" value="1"/>
</dbReference>
<dbReference type="Proteomes" id="UP001515480">
    <property type="component" value="Unassembled WGS sequence"/>
</dbReference>
<protein>
    <recommendedName>
        <fullName evidence="3">Signal recognition particle receptor subunit beta</fullName>
    </recommendedName>
</protein>
<proteinExistence type="inferred from homology"/>
<feature type="transmembrane region" description="Helical" evidence="11">
    <location>
        <begin position="33"/>
        <end position="51"/>
    </location>
</feature>
<keyword evidence="10" id="KW-0675">Receptor</keyword>
<dbReference type="GO" id="GO:0005789">
    <property type="term" value="C:endoplasmic reticulum membrane"/>
    <property type="evidence" value="ECO:0007669"/>
    <property type="project" value="UniProtKB-SubCell"/>
</dbReference>
<dbReference type="GO" id="GO:0043001">
    <property type="term" value="P:Golgi to plasma membrane protein transport"/>
    <property type="evidence" value="ECO:0007669"/>
    <property type="project" value="TreeGrafter"/>
</dbReference>
<dbReference type="InterPro" id="IPR024156">
    <property type="entry name" value="Small_GTPase_ARF"/>
</dbReference>
<organism evidence="12 13">
    <name type="scientific">Prymnesium parvum</name>
    <name type="common">Toxic golden alga</name>
    <dbReference type="NCBI Taxonomy" id="97485"/>
    <lineage>
        <taxon>Eukaryota</taxon>
        <taxon>Haptista</taxon>
        <taxon>Haptophyta</taxon>
        <taxon>Prymnesiophyceae</taxon>
        <taxon>Prymnesiales</taxon>
        <taxon>Prymnesiaceae</taxon>
        <taxon>Prymnesium</taxon>
    </lineage>
</organism>
<dbReference type="InterPro" id="IPR019009">
    <property type="entry name" value="SRP_receptor_beta_su"/>
</dbReference>
<dbReference type="AlphaFoldDB" id="A0AB34JKW9"/>
<sequence>MEPSAGADVEDSPPHDVALPLTGEALPLAGDQLTLVLSLALPLLLALLFLLSRRRGARGAKVLLLGPSHSGKTAIFLQLHTGRASPTVTSMQPASAAVALKPPGAASAAKSVQLVDAPGSGRLRGQLMAALPAASALVCVIDGTCLASHAREAAQLLYDVLTHEAIERAPPPLLVAVNKSELPGAASPAAARKQLEAEVSRVRLARTTMQDTSERARQLRGIAAGDAGAPFSFEQLDSPVEFVACSAVKSELDALIQFIFRHAR</sequence>
<comment type="similarity">
    <text evidence="2">Belongs to the SRP receptor beta subunit family.</text>
</comment>
<evidence type="ECO:0000313" key="12">
    <source>
        <dbReference type="EMBL" id="KAL1521371.1"/>
    </source>
</evidence>
<gene>
    <name evidence="12" type="ORF">AB1Y20_021037</name>
</gene>
<evidence type="ECO:0000313" key="13">
    <source>
        <dbReference type="Proteomes" id="UP001515480"/>
    </source>
</evidence>
<dbReference type="PANTHER" id="PTHR45909:SF1">
    <property type="entry name" value="ADP-RIBOSYLATION FACTOR-RELATED PROTEIN 1"/>
    <property type="match status" value="1"/>
</dbReference>
<evidence type="ECO:0000256" key="1">
    <source>
        <dbReference type="ARBA" id="ARBA00004389"/>
    </source>
</evidence>
<comment type="caution">
    <text evidence="12">The sequence shown here is derived from an EMBL/GenBank/DDBJ whole genome shotgun (WGS) entry which is preliminary data.</text>
</comment>
<evidence type="ECO:0000256" key="11">
    <source>
        <dbReference type="SAM" id="Phobius"/>
    </source>
</evidence>
<evidence type="ECO:0000256" key="5">
    <source>
        <dbReference type="ARBA" id="ARBA00022741"/>
    </source>
</evidence>
<evidence type="ECO:0000256" key="8">
    <source>
        <dbReference type="ARBA" id="ARBA00023134"/>
    </source>
</evidence>
<keyword evidence="4 11" id="KW-0812">Transmembrane</keyword>